<protein>
    <submittedName>
        <fullName evidence="3">Uncharacterized protein</fullName>
    </submittedName>
</protein>
<evidence type="ECO:0000256" key="2">
    <source>
        <dbReference type="SAM" id="SignalP"/>
    </source>
</evidence>
<feature type="signal peptide" evidence="2">
    <location>
        <begin position="1"/>
        <end position="29"/>
    </location>
</feature>
<accession>A0A512MI33</accession>
<keyword evidence="2" id="KW-0732">Signal</keyword>
<feature type="chain" id="PRO_5021957283" evidence="2">
    <location>
        <begin position="30"/>
        <end position="194"/>
    </location>
</feature>
<proteinExistence type="predicted"/>
<evidence type="ECO:0000256" key="1">
    <source>
        <dbReference type="SAM" id="MobiDB-lite"/>
    </source>
</evidence>
<dbReference type="Proteomes" id="UP000321577">
    <property type="component" value="Unassembled WGS sequence"/>
</dbReference>
<evidence type="ECO:0000313" key="4">
    <source>
        <dbReference type="Proteomes" id="UP000321577"/>
    </source>
</evidence>
<evidence type="ECO:0000313" key="3">
    <source>
        <dbReference type="EMBL" id="GEP46397.1"/>
    </source>
</evidence>
<feature type="region of interest" description="Disordered" evidence="1">
    <location>
        <begin position="29"/>
        <end position="48"/>
    </location>
</feature>
<dbReference type="AlphaFoldDB" id="A0A512MI33"/>
<reference evidence="3 4" key="1">
    <citation type="submission" date="2019-07" db="EMBL/GenBank/DDBJ databases">
        <title>Whole genome shotgun sequence of Brevifollis gellanilyticus NBRC 108608.</title>
        <authorList>
            <person name="Hosoyama A."/>
            <person name="Uohara A."/>
            <person name="Ohji S."/>
            <person name="Ichikawa N."/>
        </authorList>
    </citation>
    <scope>NUCLEOTIDE SEQUENCE [LARGE SCALE GENOMIC DNA]</scope>
    <source>
        <strain evidence="3 4">NBRC 108608</strain>
    </source>
</reference>
<organism evidence="3 4">
    <name type="scientific">Brevifollis gellanilyticus</name>
    <dbReference type="NCBI Taxonomy" id="748831"/>
    <lineage>
        <taxon>Bacteria</taxon>
        <taxon>Pseudomonadati</taxon>
        <taxon>Verrucomicrobiota</taxon>
        <taxon>Verrucomicrobiia</taxon>
        <taxon>Verrucomicrobiales</taxon>
        <taxon>Verrucomicrobiaceae</taxon>
    </lineage>
</organism>
<gene>
    <name evidence="3" type="ORF">BGE01nite_56880</name>
</gene>
<sequence length="194" mass="21491">MTDMKPHSPLLIVLIALAAALVPAQSSRAGDTVKGAAQPSDQSRQPVDYSRNEVHFHLPAQNFTAGDVVKTLIQPSDLTYHPKSYAGDSDFFFTLTAGCTMTLFQWPDDRWMLNVEPGCLVAEVKHEKIGRDVYRFSLLGWGMIGGVKKALSIQGDHFEVRCWERKSADLRLPSTHVVTRLTEIPAPKSPSKSE</sequence>
<keyword evidence="4" id="KW-1185">Reference proteome</keyword>
<name>A0A512MI33_9BACT</name>
<comment type="caution">
    <text evidence="3">The sequence shown here is derived from an EMBL/GenBank/DDBJ whole genome shotgun (WGS) entry which is preliminary data.</text>
</comment>
<dbReference type="EMBL" id="BKAG01000096">
    <property type="protein sequence ID" value="GEP46397.1"/>
    <property type="molecule type" value="Genomic_DNA"/>
</dbReference>